<feature type="transmembrane region" description="Helical" evidence="10">
    <location>
        <begin position="197"/>
        <end position="215"/>
    </location>
</feature>
<evidence type="ECO:0000256" key="4">
    <source>
        <dbReference type="ARBA" id="ARBA00022519"/>
    </source>
</evidence>
<evidence type="ECO:0000256" key="7">
    <source>
        <dbReference type="ARBA" id="ARBA00022989"/>
    </source>
</evidence>
<gene>
    <name evidence="11" type="primary">ubiA</name>
    <name evidence="11" type="ORF">GCM10011578_097330</name>
</gene>
<sequence>MRLHAPIGTWLYLFPGLWAVVLAEGDDIRWRIVVAFGLAAVLIRGAGCTINDIVDREIDAQVRRTADRPIPAGLVTVRQATVFAAAQTLAALLILAWVDRTAAEVIAASFLLIVSYPFMKRVTYWPQVPLGLAFSALAPAGWVAVTGSFAPAAWALYAAGFFWTVGHDTVYSHQDKEDDRRIGVKSAALRFKAATPWWLGLFYGATLALLVWTAYLTHAGPVCYPILLIGALNFAWQIAVIREDTADGYLRAFVGNRHFGWIVLGSFLAGKLI</sequence>
<dbReference type="FunFam" id="1.10.357.140:FF:000008">
    <property type="entry name" value="4-hydroxybenzoate octaprenyltransferase"/>
    <property type="match status" value="1"/>
</dbReference>
<dbReference type="PANTHER" id="PTHR11048:SF28">
    <property type="entry name" value="4-HYDROXYBENZOATE POLYPRENYLTRANSFERASE, MITOCHONDRIAL"/>
    <property type="match status" value="1"/>
</dbReference>
<evidence type="ECO:0000256" key="5">
    <source>
        <dbReference type="ARBA" id="ARBA00022679"/>
    </source>
</evidence>
<comment type="similarity">
    <text evidence="3">Belongs to the UbiA prenyltransferase family.</text>
</comment>
<feature type="transmembrane region" description="Helical" evidence="10">
    <location>
        <begin position="33"/>
        <end position="54"/>
    </location>
</feature>
<feature type="transmembrane region" description="Helical" evidence="10">
    <location>
        <begin position="75"/>
        <end position="96"/>
    </location>
</feature>
<reference evidence="11" key="2">
    <citation type="submission" date="2020-09" db="EMBL/GenBank/DDBJ databases">
        <authorList>
            <person name="Sun Q."/>
            <person name="Zhou Y."/>
        </authorList>
    </citation>
    <scope>NUCLEOTIDE SEQUENCE</scope>
    <source>
        <strain evidence="11">CGMCC 4.7110</strain>
    </source>
</reference>
<comment type="subcellular location">
    <subcellularLocation>
        <location evidence="2">Membrane</location>
        <topology evidence="2">Multi-pass membrane protein</topology>
    </subcellularLocation>
</comment>
<evidence type="ECO:0000256" key="2">
    <source>
        <dbReference type="ARBA" id="ARBA00004141"/>
    </source>
</evidence>
<dbReference type="EC" id="2.5.1.39" evidence="9"/>
<dbReference type="PANTHER" id="PTHR11048">
    <property type="entry name" value="PRENYLTRANSFERASES"/>
    <property type="match status" value="1"/>
</dbReference>
<keyword evidence="4" id="KW-1003">Cell membrane</keyword>
<comment type="caution">
    <text evidence="11">The sequence shown here is derived from an EMBL/GenBank/DDBJ whole genome shotgun (WGS) entry which is preliminary data.</text>
</comment>
<keyword evidence="6 10" id="KW-0812">Transmembrane</keyword>
<dbReference type="InterPro" id="IPR030470">
    <property type="entry name" value="UbiA_prenylTrfase_CS"/>
</dbReference>
<keyword evidence="8 10" id="KW-0472">Membrane</keyword>
<evidence type="ECO:0000256" key="3">
    <source>
        <dbReference type="ARBA" id="ARBA00005985"/>
    </source>
</evidence>
<evidence type="ECO:0000256" key="10">
    <source>
        <dbReference type="SAM" id="Phobius"/>
    </source>
</evidence>
<dbReference type="GO" id="GO:0005886">
    <property type="term" value="C:plasma membrane"/>
    <property type="evidence" value="ECO:0007669"/>
    <property type="project" value="TreeGrafter"/>
</dbReference>
<dbReference type="RefSeq" id="WP_229713893.1">
    <property type="nucleotide sequence ID" value="NZ_BMML01000047.1"/>
</dbReference>
<dbReference type="Proteomes" id="UP000653411">
    <property type="component" value="Unassembled WGS sequence"/>
</dbReference>
<reference evidence="11" key="1">
    <citation type="journal article" date="2014" name="Int. J. Syst. Evol. Microbiol.">
        <title>Complete genome sequence of Corynebacterium casei LMG S-19264T (=DSM 44701T), isolated from a smear-ripened cheese.</title>
        <authorList>
            <consortium name="US DOE Joint Genome Institute (JGI-PGF)"/>
            <person name="Walter F."/>
            <person name="Albersmeier A."/>
            <person name="Kalinowski J."/>
            <person name="Ruckert C."/>
        </authorList>
    </citation>
    <scope>NUCLEOTIDE SEQUENCE</scope>
    <source>
        <strain evidence="11">CGMCC 4.7110</strain>
    </source>
</reference>
<accession>A0A918CXV6</accession>
<proteinExistence type="inferred from homology"/>
<dbReference type="EMBL" id="BMML01000047">
    <property type="protein sequence ID" value="GGN45425.1"/>
    <property type="molecule type" value="Genomic_DNA"/>
</dbReference>
<evidence type="ECO:0000313" key="11">
    <source>
        <dbReference type="EMBL" id="GGN45425.1"/>
    </source>
</evidence>
<evidence type="ECO:0000313" key="12">
    <source>
        <dbReference type="Proteomes" id="UP000653411"/>
    </source>
</evidence>
<feature type="transmembrane region" description="Helical" evidence="10">
    <location>
        <begin position="102"/>
        <end position="119"/>
    </location>
</feature>
<dbReference type="Pfam" id="PF01040">
    <property type="entry name" value="UbiA"/>
    <property type="match status" value="1"/>
</dbReference>
<dbReference type="InterPro" id="IPR006370">
    <property type="entry name" value="HB_polyprenyltransferase-like"/>
</dbReference>
<dbReference type="AlphaFoldDB" id="A0A918CXV6"/>
<dbReference type="Gene3D" id="1.20.120.1780">
    <property type="entry name" value="UbiA prenyltransferase"/>
    <property type="match status" value="1"/>
</dbReference>
<dbReference type="HAMAP" id="MF_01635">
    <property type="entry name" value="UbiA"/>
    <property type="match status" value="1"/>
</dbReference>
<dbReference type="FunFam" id="1.20.120.1780:FF:000001">
    <property type="entry name" value="4-hydroxybenzoate octaprenyltransferase"/>
    <property type="match status" value="1"/>
</dbReference>
<evidence type="ECO:0000256" key="6">
    <source>
        <dbReference type="ARBA" id="ARBA00022692"/>
    </source>
</evidence>
<feature type="transmembrane region" description="Helical" evidence="10">
    <location>
        <begin position="222"/>
        <end position="241"/>
    </location>
</feature>
<keyword evidence="4" id="KW-0997">Cell inner membrane</keyword>
<dbReference type="GO" id="GO:0008412">
    <property type="term" value="F:4-hydroxybenzoate polyprenyltransferase activity"/>
    <property type="evidence" value="ECO:0007669"/>
    <property type="project" value="UniProtKB-EC"/>
</dbReference>
<dbReference type="CDD" id="cd13959">
    <property type="entry name" value="PT_UbiA_COQ2"/>
    <property type="match status" value="1"/>
</dbReference>
<name>A0A918CXV6_9ACTN</name>
<keyword evidence="5" id="KW-0808">Transferase</keyword>
<comment type="cofactor">
    <cofactor evidence="1">
        <name>Mg(2+)</name>
        <dbReference type="ChEBI" id="CHEBI:18420"/>
    </cofactor>
</comment>
<protein>
    <recommendedName>
        <fullName evidence="9">4-hydroxybenzoate polyprenyltransferase</fullName>
        <ecNumber evidence="9">2.5.1.39</ecNumber>
    </recommendedName>
</protein>
<dbReference type="Gene3D" id="1.10.357.140">
    <property type="entry name" value="UbiA prenyltransferase"/>
    <property type="match status" value="1"/>
</dbReference>
<dbReference type="GO" id="GO:0006744">
    <property type="term" value="P:ubiquinone biosynthetic process"/>
    <property type="evidence" value="ECO:0007669"/>
    <property type="project" value="TreeGrafter"/>
</dbReference>
<evidence type="ECO:0000256" key="1">
    <source>
        <dbReference type="ARBA" id="ARBA00001946"/>
    </source>
</evidence>
<organism evidence="11 12">
    <name type="scientific">Streptomyces fuscichromogenes</name>
    <dbReference type="NCBI Taxonomy" id="1324013"/>
    <lineage>
        <taxon>Bacteria</taxon>
        <taxon>Bacillati</taxon>
        <taxon>Actinomycetota</taxon>
        <taxon>Actinomycetes</taxon>
        <taxon>Kitasatosporales</taxon>
        <taxon>Streptomycetaceae</taxon>
        <taxon>Streptomyces</taxon>
    </lineage>
</organism>
<evidence type="ECO:0000256" key="8">
    <source>
        <dbReference type="ARBA" id="ARBA00023136"/>
    </source>
</evidence>
<keyword evidence="7 10" id="KW-1133">Transmembrane helix</keyword>
<feature type="transmembrane region" description="Helical" evidence="10">
    <location>
        <begin position="131"/>
        <end position="157"/>
    </location>
</feature>
<dbReference type="PROSITE" id="PS00943">
    <property type="entry name" value="UBIA"/>
    <property type="match status" value="1"/>
</dbReference>
<dbReference type="InterPro" id="IPR039653">
    <property type="entry name" value="Prenyltransferase"/>
</dbReference>
<keyword evidence="12" id="KW-1185">Reference proteome</keyword>
<dbReference type="InterPro" id="IPR044878">
    <property type="entry name" value="UbiA_sf"/>
</dbReference>
<evidence type="ECO:0000256" key="9">
    <source>
        <dbReference type="ARBA" id="ARBA00034524"/>
    </source>
</evidence>
<dbReference type="InterPro" id="IPR000537">
    <property type="entry name" value="UbiA_prenyltransferase"/>
</dbReference>